<protein>
    <recommendedName>
        <fullName evidence="4">DUF4019 domain-containing protein</fullName>
    </recommendedName>
</protein>
<reference evidence="3" key="1">
    <citation type="journal article" date="2019" name="Int. J. Syst. Evol. Microbiol.">
        <title>The Global Catalogue of Microorganisms (GCM) 10K type strain sequencing project: providing services to taxonomists for standard genome sequencing and annotation.</title>
        <authorList>
            <consortium name="The Broad Institute Genomics Platform"/>
            <consortium name="The Broad Institute Genome Sequencing Center for Infectious Disease"/>
            <person name="Wu L."/>
            <person name="Ma J."/>
        </authorList>
    </citation>
    <scope>NUCLEOTIDE SEQUENCE [LARGE SCALE GENOMIC DNA]</scope>
    <source>
        <strain evidence="3">CCUG 62982</strain>
    </source>
</reference>
<keyword evidence="1" id="KW-0732">Signal</keyword>
<organism evidence="2 3">
    <name type="scientific">Sphingomonas canadensis</name>
    <dbReference type="NCBI Taxonomy" id="1219257"/>
    <lineage>
        <taxon>Bacteria</taxon>
        <taxon>Pseudomonadati</taxon>
        <taxon>Pseudomonadota</taxon>
        <taxon>Alphaproteobacteria</taxon>
        <taxon>Sphingomonadales</taxon>
        <taxon>Sphingomonadaceae</taxon>
        <taxon>Sphingomonas</taxon>
    </lineage>
</organism>
<sequence length="133" mass="14609">MRRIGAVAAMLMVAGCSAGPALPAADQAVERFRKQYEARQFAEIYREAAPEFRLGTPEADLVKQMSQWREGLGSFRSAPPSGWRLRDGGRVLHLVFDSTFEKGKAMEKFAFKVDGSKVALLEYEVEAAGAPAQ</sequence>
<feature type="signal peptide" evidence="1">
    <location>
        <begin position="1"/>
        <end position="18"/>
    </location>
</feature>
<feature type="chain" id="PRO_5046754215" description="DUF4019 domain-containing protein" evidence="1">
    <location>
        <begin position="19"/>
        <end position="133"/>
    </location>
</feature>
<evidence type="ECO:0000313" key="3">
    <source>
        <dbReference type="Proteomes" id="UP001596977"/>
    </source>
</evidence>
<evidence type="ECO:0008006" key="4">
    <source>
        <dbReference type="Google" id="ProtNLM"/>
    </source>
</evidence>
<name>A0ABW3HB79_9SPHN</name>
<evidence type="ECO:0000256" key="1">
    <source>
        <dbReference type="SAM" id="SignalP"/>
    </source>
</evidence>
<evidence type="ECO:0000313" key="2">
    <source>
        <dbReference type="EMBL" id="MFD0946554.1"/>
    </source>
</evidence>
<dbReference type="EMBL" id="JBHTJG010000003">
    <property type="protein sequence ID" value="MFD0946554.1"/>
    <property type="molecule type" value="Genomic_DNA"/>
</dbReference>
<keyword evidence="3" id="KW-1185">Reference proteome</keyword>
<accession>A0ABW3HB79</accession>
<dbReference type="Proteomes" id="UP001596977">
    <property type="component" value="Unassembled WGS sequence"/>
</dbReference>
<gene>
    <name evidence="2" type="ORF">ACFQ1E_09415</name>
</gene>
<dbReference type="PROSITE" id="PS51257">
    <property type="entry name" value="PROKAR_LIPOPROTEIN"/>
    <property type="match status" value="1"/>
</dbReference>
<dbReference type="RefSeq" id="WP_264943922.1">
    <property type="nucleotide sequence ID" value="NZ_JAPDRA010000003.1"/>
</dbReference>
<proteinExistence type="predicted"/>
<comment type="caution">
    <text evidence="2">The sequence shown here is derived from an EMBL/GenBank/DDBJ whole genome shotgun (WGS) entry which is preliminary data.</text>
</comment>